<dbReference type="Proteomes" id="UP001152562">
    <property type="component" value="Unassembled WGS sequence"/>
</dbReference>
<dbReference type="EMBL" id="CALOZG010000008">
    <property type="protein sequence ID" value="CAH4029346.1"/>
    <property type="molecule type" value="Genomic_DNA"/>
</dbReference>
<evidence type="ECO:0000256" key="1">
    <source>
        <dbReference type="SAM" id="Phobius"/>
    </source>
</evidence>
<evidence type="ECO:0000313" key="3">
    <source>
        <dbReference type="Proteomes" id="UP001152562"/>
    </source>
</evidence>
<dbReference type="AlphaFoldDB" id="A0A9P0THG9"/>
<gene>
    <name evidence="2" type="ORF">PIBRA_LOCUS6103</name>
</gene>
<feature type="transmembrane region" description="Helical" evidence="1">
    <location>
        <begin position="75"/>
        <end position="97"/>
    </location>
</feature>
<organism evidence="2 3">
    <name type="scientific">Pieris brassicae</name>
    <name type="common">White butterfly</name>
    <name type="synonym">Large white butterfly</name>
    <dbReference type="NCBI Taxonomy" id="7116"/>
    <lineage>
        <taxon>Eukaryota</taxon>
        <taxon>Metazoa</taxon>
        <taxon>Ecdysozoa</taxon>
        <taxon>Arthropoda</taxon>
        <taxon>Hexapoda</taxon>
        <taxon>Insecta</taxon>
        <taxon>Pterygota</taxon>
        <taxon>Neoptera</taxon>
        <taxon>Endopterygota</taxon>
        <taxon>Lepidoptera</taxon>
        <taxon>Glossata</taxon>
        <taxon>Ditrysia</taxon>
        <taxon>Papilionoidea</taxon>
        <taxon>Pieridae</taxon>
        <taxon>Pierinae</taxon>
        <taxon>Pieris</taxon>
    </lineage>
</organism>
<accession>A0A9P0THG9</accession>
<keyword evidence="1" id="KW-0472">Membrane</keyword>
<keyword evidence="3" id="KW-1185">Reference proteome</keyword>
<keyword evidence="1" id="KW-0812">Transmembrane</keyword>
<sequence length="104" mass="11722">MASAKKELKRLLARVALGLEISRTKYSTCVRKKGESAKCHEQNLAYSHRGIDGADGISLFIHKRSKLVAASKQAAPAHVLVVFYICECIFVNAIRFLQRYERNK</sequence>
<comment type="caution">
    <text evidence="2">The sequence shown here is derived from an EMBL/GenBank/DDBJ whole genome shotgun (WGS) entry which is preliminary data.</text>
</comment>
<protein>
    <submittedName>
        <fullName evidence="2">Uncharacterized protein</fullName>
    </submittedName>
</protein>
<reference evidence="2" key="1">
    <citation type="submission" date="2022-05" db="EMBL/GenBank/DDBJ databases">
        <authorList>
            <person name="Okamura Y."/>
        </authorList>
    </citation>
    <scope>NUCLEOTIDE SEQUENCE</scope>
</reference>
<name>A0A9P0THG9_PIEBR</name>
<keyword evidence="1" id="KW-1133">Transmembrane helix</keyword>
<evidence type="ECO:0000313" key="2">
    <source>
        <dbReference type="EMBL" id="CAH4029346.1"/>
    </source>
</evidence>
<proteinExistence type="predicted"/>